<protein>
    <submittedName>
        <fullName evidence="1">Uncharacterized protein</fullName>
    </submittedName>
</protein>
<evidence type="ECO:0000313" key="1">
    <source>
        <dbReference type="EMBL" id="JAD69500.1"/>
    </source>
</evidence>
<name>A0A0A9C7V4_ARUDO</name>
<dbReference type="EMBL" id="GBRH01228395">
    <property type="protein sequence ID" value="JAD69500.1"/>
    <property type="molecule type" value="Transcribed_RNA"/>
</dbReference>
<sequence length="17" mass="2083">MTRKVYQTTSKRVMWAP</sequence>
<accession>A0A0A9C7V4</accession>
<organism evidence="1">
    <name type="scientific">Arundo donax</name>
    <name type="common">Giant reed</name>
    <name type="synonym">Donax arundinaceus</name>
    <dbReference type="NCBI Taxonomy" id="35708"/>
    <lineage>
        <taxon>Eukaryota</taxon>
        <taxon>Viridiplantae</taxon>
        <taxon>Streptophyta</taxon>
        <taxon>Embryophyta</taxon>
        <taxon>Tracheophyta</taxon>
        <taxon>Spermatophyta</taxon>
        <taxon>Magnoliopsida</taxon>
        <taxon>Liliopsida</taxon>
        <taxon>Poales</taxon>
        <taxon>Poaceae</taxon>
        <taxon>PACMAD clade</taxon>
        <taxon>Arundinoideae</taxon>
        <taxon>Arundineae</taxon>
        <taxon>Arundo</taxon>
    </lineage>
</organism>
<dbReference type="AlphaFoldDB" id="A0A0A9C7V4"/>
<reference evidence="1" key="2">
    <citation type="journal article" date="2015" name="Data Brief">
        <title>Shoot transcriptome of the giant reed, Arundo donax.</title>
        <authorList>
            <person name="Barrero R.A."/>
            <person name="Guerrero F.D."/>
            <person name="Moolhuijzen P."/>
            <person name="Goolsby J.A."/>
            <person name="Tidwell J."/>
            <person name="Bellgard S.E."/>
            <person name="Bellgard M.I."/>
        </authorList>
    </citation>
    <scope>NUCLEOTIDE SEQUENCE</scope>
    <source>
        <tissue evidence="1">Shoot tissue taken approximately 20 cm above the soil surface</tissue>
    </source>
</reference>
<reference evidence="1" key="1">
    <citation type="submission" date="2014-09" db="EMBL/GenBank/DDBJ databases">
        <authorList>
            <person name="Magalhaes I.L.F."/>
            <person name="Oliveira U."/>
            <person name="Santos F.R."/>
            <person name="Vidigal T.H.D.A."/>
            <person name="Brescovit A.D."/>
            <person name="Santos A.J."/>
        </authorList>
    </citation>
    <scope>NUCLEOTIDE SEQUENCE</scope>
    <source>
        <tissue evidence="1">Shoot tissue taken approximately 20 cm above the soil surface</tissue>
    </source>
</reference>
<proteinExistence type="predicted"/>